<dbReference type="InterPro" id="IPR011249">
    <property type="entry name" value="Metalloenz_LuxS/M16"/>
</dbReference>
<evidence type="ECO:0000313" key="13">
    <source>
        <dbReference type="Proteomes" id="UP000293162"/>
    </source>
</evidence>
<proteinExistence type="inferred from homology"/>
<dbReference type="OrthoDB" id="9811314at2"/>
<dbReference type="InterPro" id="IPR001431">
    <property type="entry name" value="Pept_M16_Zn_BS"/>
</dbReference>
<feature type="domain" description="Peptidase M16 N-terminal" evidence="10">
    <location>
        <begin position="45"/>
        <end position="180"/>
    </location>
</feature>
<reference evidence="12 13" key="1">
    <citation type="submission" date="2019-02" db="EMBL/GenBank/DDBJ databases">
        <title>Bacterial novel species Emticicia sp. 17J42-9 isolated from soil.</title>
        <authorList>
            <person name="Jung H.-Y."/>
        </authorList>
    </citation>
    <scope>NUCLEOTIDE SEQUENCE [LARGE SCALE GENOMIC DNA]</scope>
    <source>
        <strain evidence="12 13">17J42-9</strain>
    </source>
</reference>
<dbReference type="GO" id="GO:0046872">
    <property type="term" value="F:metal ion binding"/>
    <property type="evidence" value="ECO:0007669"/>
    <property type="project" value="UniProtKB-KW"/>
</dbReference>
<comment type="similarity">
    <text evidence="2 8">Belongs to the peptidase M16 family.</text>
</comment>
<dbReference type="EMBL" id="SEWF01000012">
    <property type="protein sequence ID" value="RYU95696.1"/>
    <property type="molecule type" value="Genomic_DNA"/>
</dbReference>
<dbReference type="PANTHER" id="PTHR43690:SF34">
    <property type="entry name" value="ZINC PROTEASE PQQL-LIKE"/>
    <property type="match status" value="1"/>
</dbReference>
<dbReference type="InterPro" id="IPR011765">
    <property type="entry name" value="Pept_M16_N"/>
</dbReference>
<evidence type="ECO:0000259" key="10">
    <source>
        <dbReference type="Pfam" id="PF00675"/>
    </source>
</evidence>
<dbReference type="Pfam" id="PF00675">
    <property type="entry name" value="Peptidase_M16"/>
    <property type="match status" value="1"/>
</dbReference>
<evidence type="ECO:0000256" key="9">
    <source>
        <dbReference type="SAM" id="SignalP"/>
    </source>
</evidence>
<accession>A0A4Q5M0A3</accession>
<evidence type="ECO:0000256" key="5">
    <source>
        <dbReference type="ARBA" id="ARBA00022801"/>
    </source>
</evidence>
<sequence length="933" mass="105400">MKKMKNLLLLLLVTSQTFAQNLNIPIPNNPAVKTGTLKNGIKYYILKNAEPKNRMELRLVVNAGSILETDQQLGIAHFMEHMNFNGTKEFPKNQLVDFLQKSGMKFGADLNASTSFDETIYQLQVPTDSARLFERAFQILADWSQYATLDTTEINNERGIVLEEERARFKNAQGRVQQKLLPLLLGDSRYAQRIPIGKVEVLTSFKPEQIIKFYKDWYRPDLMAVVAVGDFDPAQVENLIKEKFSGIPENKKGPKRVTYEIPLSKGTQTALIVDKEIPQTSFQFITKLPRDKTKTQADYRTDVAESLFNQIISTRLQDITKKPNPPFVFAIMSYSPFLAGLDAFQVITVPKNADGLEAAIKAVLDEKERVKRFGFTKGELERAKKDYMLSVEKNYKEKDKTKSAAFVNGMIQNYLHGSAYTDADFRYNFVKTHLEGITLAEVNAIAAKVMKEDNSVGMVIGSEKDKDKLPDEKKILELINTKNPDLKPYEDEAVATSILEQVPTGTKVVAEKKIEEIGVTELTFGNGIKVALKPTNFKNDQILFSGVSKGGTSLYTDADYFSAELATTAVSQGGIGKLSDVQLDKFLSGKVANVYTYIDELNEGVSGNTTPTDLETTLQLMYGYIVQPRRDDEVVKGFLKNQKELIANSYKTLTPEKVFNDTITTTLYQKNFRRMPIKPEDIDRVNLDRAFEIYKDRFSDLSDFTFVFVGNFEVEKIKPLLEKYIGGLPSTKRIESYKDLHIDKVKGKVEKTVYKGLEEKASVNLQFNGTFNFTDEEKVNLDALAEVLDIKLTEKLREEAAGVYSPSISASYNKLPTPTYNLTIAFGCSPANAEKLAKIALDEIQKIKTNGPESTDIDKVKAEEKRSTELQVKENSFWNSYLIDQYFSGEDLNFINRYSKEMIDKISVESVKKAANQFLNDNYAKFVLLPEKK</sequence>
<keyword evidence="4" id="KW-0479">Metal-binding</keyword>
<comment type="caution">
    <text evidence="12">The sequence shown here is derived from an EMBL/GenBank/DDBJ whole genome shotgun (WGS) entry which is preliminary data.</text>
</comment>
<dbReference type="Pfam" id="PF05193">
    <property type="entry name" value="Peptidase_M16_C"/>
    <property type="match status" value="2"/>
</dbReference>
<keyword evidence="5" id="KW-0378">Hydrolase</keyword>
<dbReference type="InterPro" id="IPR050626">
    <property type="entry name" value="Peptidase_M16"/>
</dbReference>
<dbReference type="AlphaFoldDB" id="A0A4Q5M0A3"/>
<dbReference type="SUPFAM" id="SSF63411">
    <property type="entry name" value="LuxS/MPP-like metallohydrolase"/>
    <property type="match status" value="4"/>
</dbReference>
<evidence type="ECO:0000256" key="1">
    <source>
        <dbReference type="ARBA" id="ARBA00001947"/>
    </source>
</evidence>
<keyword evidence="3" id="KW-0645">Protease</keyword>
<dbReference type="GO" id="GO:0004222">
    <property type="term" value="F:metalloendopeptidase activity"/>
    <property type="evidence" value="ECO:0007669"/>
    <property type="project" value="InterPro"/>
</dbReference>
<keyword evidence="6" id="KW-0862">Zinc</keyword>
<evidence type="ECO:0000256" key="4">
    <source>
        <dbReference type="ARBA" id="ARBA00022723"/>
    </source>
</evidence>
<dbReference type="GO" id="GO:0006508">
    <property type="term" value="P:proteolysis"/>
    <property type="evidence" value="ECO:0007669"/>
    <property type="project" value="UniProtKB-KW"/>
</dbReference>
<feature type="domain" description="Peptidase M16 C-terminal" evidence="11">
    <location>
        <begin position="685"/>
        <end position="862"/>
    </location>
</feature>
<comment type="cofactor">
    <cofactor evidence="1">
        <name>Zn(2+)</name>
        <dbReference type="ChEBI" id="CHEBI:29105"/>
    </cofactor>
</comment>
<evidence type="ECO:0000259" key="11">
    <source>
        <dbReference type="Pfam" id="PF05193"/>
    </source>
</evidence>
<dbReference type="InterPro" id="IPR007863">
    <property type="entry name" value="Peptidase_M16_C"/>
</dbReference>
<evidence type="ECO:0000256" key="8">
    <source>
        <dbReference type="RuleBase" id="RU004447"/>
    </source>
</evidence>
<evidence type="ECO:0000256" key="2">
    <source>
        <dbReference type="ARBA" id="ARBA00007261"/>
    </source>
</evidence>
<gene>
    <name evidence="12" type="ORF">EWM59_10045</name>
</gene>
<evidence type="ECO:0000256" key="3">
    <source>
        <dbReference type="ARBA" id="ARBA00022670"/>
    </source>
</evidence>
<evidence type="ECO:0000256" key="6">
    <source>
        <dbReference type="ARBA" id="ARBA00022833"/>
    </source>
</evidence>
<evidence type="ECO:0000256" key="7">
    <source>
        <dbReference type="ARBA" id="ARBA00023049"/>
    </source>
</evidence>
<protein>
    <submittedName>
        <fullName evidence="12">Insulinase family protein</fullName>
    </submittedName>
</protein>
<evidence type="ECO:0000313" key="12">
    <source>
        <dbReference type="EMBL" id="RYU95696.1"/>
    </source>
</evidence>
<keyword evidence="9" id="KW-0732">Signal</keyword>
<name>A0A4Q5M0A3_9BACT</name>
<feature type="chain" id="PRO_5020364873" evidence="9">
    <location>
        <begin position="20"/>
        <end position="933"/>
    </location>
</feature>
<organism evidence="12 13">
    <name type="scientific">Emticicia agri</name>
    <dbReference type="NCBI Taxonomy" id="2492393"/>
    <lineage>
        <taxon>Bacteria</taxon>
        <taxon>Pseudomonadati</taxon>
        <taxon>Bacteroidota</taxon>
        <taxon>Cytophagia</taxon>
        <taxon>Cytophagales</taxon>
        <taxon>Leadbetterellaceae</taxon>
        <taxon>Emticicia</taxon>
    </lineage>
</organism>
<dbReference type="Gene3D" id="3.30.830.10">
    <property type="entry name" value="Metalloenzyme, LuxS/M16 peptidase-like"/>
    <property type="match status" value="4"/>
</dbReference>
<dbReference type="Proteomes" id="UP000293162">
    <property type="component" value="Unassembled WGS sequence"/>
</dbReference>
<keyword evidence="13" id="KW-1185">Reference proteome</keyword>
<feature type="signal peptide" evidence="9">
    <location>
        <begin position="1"/>
        <end position="19"/>
    </location>
</feature>
<feature type="domain" description="Peptidase M16 C-terminal" evidence="11">
    <location>
        <begin position="205"/>
        <end position="385"/>
    </location>
</feature>
<dbReference type="PANTHER" id="PTHR43690">
    <property type="entry name" value="NARDILYSIN"/>
    <property type="match status" value="1"/>
</dbReference>
<dbReference type="PROSITE" id="PS00143">
    <property type="entry name" value="INSULINASE"/>
    <property type="match status" value="1"/>
</dbReference>
<keyword evidence="7" id="KW-0482">Metalloprotease</keyword>